<keyword evidence="1" id="KW-1133">Transmembrane helix</keyword>
<dbReference type="KEGG" id="prf:PeribacterA2_0842"/>
<dbReference type="EMBL" id="CP013065">
    <property type="protein sequence ID" value="ALM13511.1"/>
    <property type="molecule type" value="Genomic_DNA"/>
</dbReference>
<feature type="transmembrane region" description="Helical" evidence="1">
    <location>
        <begin position="418"/>
        <end position="439"/>
    </location>
</feature>
<reference evidence="2 3" key="2">
    <citation type="journal article" date="2016" name="PeerJ">
        <title>Analysis of five complete genome sequences for members of the class Peribacteria in the recently recognized Peregrinibacteria bacterial phylum.</title>
        <authorList>
            <person name="Anantharaman K."/>
            <person name="Brown C.T."/>
            <person name="Burstein D."/>
            <person name="Castelle C.J."/>
            <person name="Probst A.J."/>
            <person name="Thomas B.C."/>
            <person name="Williams K.H."/>
            <person name="Banfield J.F."/>
        </authorList>
    </citation>
    <scope>NUCLEOTIDE SEQUENCE [LARGE SCALE GENOMIC DNA]</scope>
    <source>
        <strain evidence="2">RIFOXYD1_FULL_PER-ii_59_16</strain>
    </source>
</reference>
<sequence>MLQCLRERLTLLLLALLPLHALLVTVGTRLVMGKGHAPLPYLALWKEALLGVILLLIVAEVAASFRWTSDFGLRTSGSRWDVIDGLIVALLVLGLVVTAFTHGDLKLALLGFRYDFIPLVSFLVARRVQWSEAFQRMALKVLLGIGVIVSAYGIFTAFLPMKFFLWLGYSPAHSLYFADGPLAAFQQVSETALRRIQSTMSGPNQFGLWLLIPLSVLLVRPRPRTIAIVSAIVLLVALFLTFSRAAWIAAFVMAMVTLCRSVPRRLLKGVAAGAVLIMVAIAIVASLLFPSVFFRLSSSRGHLVRPLQAIGHMWAQPLGEGLGAAGPASNRVSETCVFLRPQDDPSWAKTTPRLCVFLGTTQVQPADHACRCPFLPENWYLQVGVELGVLGFVLFLALVVLILRMLARELGNSGIRELQQVAFLTFLGISIAALFLHAWEDSAVAYSVWLLLAMQLHPSPSLHR</sequence>
<dbReference type="InterPro" id="IPR051533">
    <property type="entry name" value="WaaL-like"/>
</dbReference>
<feature type="transmembrane region" description="Helical" evidence="1">
    <location>
        <begin position="80"/>
        <end position="101"/>
    </location>
</feature>
<evidence type="ECO:0000313" key="2">
    <source>
        <dbReference type="EMBL" id="ALM13511.1"/>
    </source>
</evidence>
<evidence type="ECO:0000313" key="3">
    <source>
        <dbReference type="Proteomes" id="UP000069135"/>
    </source>
</evidence>
<feature type="transmembrane region" description="Helical" evidence="1">
    <location>
        <begin position="107"/>
        <end position="125"/>
    </location>
</feature>
<proteinExistence type="predicted"/>
<protein>
    <submittedName>
        <fullName evidence="2">Integral membrane protein</fullName>
    </submittedName>
</protein>
<feature type="transmembrane region" description="Helical" evidence="1">
    <location>
        <begin position="137"/>
        <end position="158"/>
    </location>
</feature>
<feature type="transmembrane region" description="Helical" evidence="1">
    <location>
        <begin position="228"/>
        <end position="258"/>
    </location>
</feature>
<organism evidence="2 3">
    <name type="scientific">Candidatus Peribacter riflensis</name>
    <dbReference type="NCBI Taxonomy" id="1735162"/>
    <lineage>
        <taxon>Bacteria</taxon>
        <taxon>Candidatus Peregrinibacteriota</taxon>
        <taxon>Candidatus Peribacteria</taxon>
        <taxon>Candidatus Peribacterales</taxon>
        <taxon>Candidatus Peribacteraceae</taxon>
        <taxon>Candidatus Peribacter</taxon>
    </lineage>
</organism>
<keyword evidence="1" id="KW-0472">Membrane</keyword>
<gene>
    <name evidence="2" type="ORF">PeribacterD1_0842</name>
</gene>
<dbReference type="AlphaFoldDB" id="A0A0S1SIY5"/>
<accession>A0A0S1ST61</accession>
<feature type="transmembrane region" description="Helical" evidence="1">
    <location>
        <begin position="49"/>
        <end position="68"/>
    </location>
</feature>
<reference evidence="3" key="1">
    <citation type="submission" date="2015-10" db="EMBL/GenBank/DDBJ databases">
        <title>Analysis of five complete genome sequences for members of the class Peribacteria in the recently recognized Peregrinibacteria bacterial phylum.</title>
        <authorList>
            <person name="Anantharaman K."/>
            <person name="Brown C.T."/>
            <person name="Burstein D."/>
            <person name="Castelle C.J."/>
            <person name="Probst A.J."/>
            <person name="Thomas B.C."/>
            <person name="Williams K.H."/>
            <person name="Banfield J.F."/>
        </authorList>
    </citation>
    <scope>NUCLEOTIDE SEQUENCE [LARGE SCALE GENOMIC DNA]</scope>
</reference>
<keyword evidence="1" id="KW-0812">Transmembrane</keyword>
<name>A0A0S1SIY5_9BACT</name>
<accession>A0A0S1SIY5</accession>
<dbReference type="PANTHER" id="PTHR37422:SF13">
    <property type="entry name" value="LIPOPOLYSACCHARIDE BIOSYNTHESIS PROTEIN PA4999-RELATED"/>
    <property type="match status" value="1"/>
</dbReference>
<accession>A0A0S1SLK8</accession>
<dbReference type="STRING" id="1735162.PeribacterB2_0844"/>
<feature type="transmembrane region" description="Helical" evidence="1">
    <location>
        <begin position="270"/>
        <end position="293"/>
    </location>
</feature>
<dbReference type="Proteomes" id="UP000069135">
    <property type="component" value="Chromosome"/>
</dbReference>
<accession>A0A0S1SKH6</accession>
<dbReference type="PANTHER" id="PTHR37422">
    <property type="entry name" value="TEICHURONIC ACID BIOSYNTHESIS PROTEIN TUAE"/>
    <property type="match status" value="1"/>
</dbReference>
<accession>A0A0S1SX59</accession>
<feature type="transmembrane region" description="Helical" evidence="1">
    <location>
        <begin position="387"/>
        <end position="406"/>
    </location>
</feature>
<evidence type="ECO:0000256" key="1">
    <source>
        <dbReference type="SAM" id="Phobius"/>
    </source>
</evidence>